<feature type="compositionally biased region" description="Polar residues" evidence="1">
    <location>
        <begin position="269"/>
        <end position="295"/>
    </location>
</feature>
<evidence type="ECO:0000313" key="2">
    <source>
        <dbReference type="EMBL" id="KAF9519558.1"/>
    </source>
</evidence>
<proteinExistence type="predicted"/>
<keyword evidence="3" id="KW-1185">Reference proteome</keyword>
<gene>
    <name evidence="2" type="ORF">BS47DRAFT_1155784</name>
</gene>
<dbReference type="AlphaFoldDB" id="A0A9P6B8A1"/>
<feature type="compositionally biased region" description="Low complexity" evidence="1">
    <location>
        <begin position="337"/>
        <end position="349"/>
    </location>
</feature>
<feature type="compositionally biased region" description="Polar residues" evidence="1">
    <location>
        <begin position="71"/>
        <end position="104"/>
    </location>
</feature>
<dbReference type="EMBL" id="MU128917">
    <property type="protein sequence ID" value="KAF9519558.1"/>
    <property type="molecule type" value="Genomic_DNA"/>
</dbReference>
<organism evidence="2 3">
    <name type="scientific">Hydnum rufescens UP504</name>
    <dbReference type="NCBI Taxonomy" id="1448309"/>
    <lineage>
        <taxon>Eukaryota</taxon>
        <taxon>Fungi</taxon>
        <taxon>Dikarya</taxon>
        <taxon>Basidiomycota</taxon>
        <taxon>Agaricomycotina</taxon>
        <taxon>Agaricomycetes</taxon>
        <taxon>Cantharellales</taxon>
        <taxon>Hydnaceae</taxon>
        <taxon>Hydnum</taxon>
    </lineage>
</organism>
<evidence type="ECO:0000313" key="3">
    <source>
        <dbReference type="Proteomes" id="UP000886523"/>
    </source>
</evidence>
<sequence>MTRIFSEPFLFADSDRSHSLVSPTTAPHVSRRRIPHASRPPRSSPIHGSSSRHPRTRSSSASSTSDIDSTNLSSQSRHDSLSASSNIPYSRTPSTTQMPSTSRTQPREYPQFDHSCSSDTSTSGDHRQSKHLKLKIGASPNVGIGRKVADSLQLFRETTSPTQDSLSEFVVTSSDAQHAASLPSSSREGDGNDEEIGSVFVKRQAWPDRESLSTIRHAAGKAPPRDEPQNAEVYGEPSELYSRFDDVLGDLLERKLKVDRGRLMERETPSITRDAQNESTSVSVSHNLPSISSSARVRRRTTNGRPSMNGPFPPESATPPPVTDQDRVSPSSWHIIPSTDTSLSRSSTRPLKEDRQPKEPEPRRSSSRKQYPQKSLIPESQRVFRPDDPSYSGSEWDTASTISATVTTTNALLVILIVAATRPIVACQHRNVPTVPQMQ</sequence>
<feature type="compositionally biased region" description="Low complexity" evidence="1">
    <location>
        <begin position="57"/>
        <end position="70"/>
    </location>
</feature>
<dbReference type="Proteomes" id="UP000886523">
    <property type="component" value="Unassembled WGS sequence"/>
</dbReference>
<feature type="region of interest" description="Disordered" evidence="1">
    <location>
        <begin position="12"/>
        <end position="143"/>
    </location>
</feature>
<feature type="compositionally biased region" description="Polar residues" evidence="1">
    <location>
        <begin position="114"/>
        <end position="123"/>
    </location>
</feature>
<comment type="caution">
    <text evidence="2">The sequence shown here is derived from an EMBL/GenBank/DDBJ whole genome shotgun (WGS) entry which is preliminary data.</text>
</comment>
<dbReference type="OrthoDB" id="3071186at2759"/>
<feature type="region of interest" description="Disordered" evidence="1">
    <location>
        <begin position="266"/>
        <end position="395"/>
    </location>
</feature>
<accession>A0A9P6B8A1</accession>
<feature type="region of interest" description="Disordered" evidence="1">
    <location>
        <begin position="172"/>
        <end position="237"/>
    </location>
</feature>
<feature type="compositionally biased region" description="Pro residues" evidence="1">
    <location>
        <begin position="311"/>
        <end position="322"/>
    </location>
</feature>
<name>A0A9P6B8A1_9AGAM</name>
<feature type="compositionally biased region" description="Basic and acidic residues" evidence="1">
    <location>
        <begin position="350"/>
        <end position="364"/>
    </location>
</feature>
<protein>
    <submittedName>
        <fullName evidence="2">Uncharacterized protein</fullName>
    </submittedName>
</protein>
<reference evidence="2" key="1">
    <citation type="journal article" date="2020" name="Nat. Commun.">
        <title>Large-scale genome sequencing of mycorrhizal fungi provides insights into the early evolution of symbiotic traits.</title>
        <authorList>
            <person name="Miyauchi S."/>
            <person name="Kiss E."/>
            <person name="Kuo A."/>
            <person name="Drula E."/>
            <person name="Kohler A."/>
            <person name="Sanchez-Garcia M."/>
            <person name="Morin E."/>
            <person name="Andreopoulos B."/>
            <person name="Barry K.W."/>
            <person name="Bonito G."/>
            <person name="Buee M."/>
            <person name="Carver A."/>
            <person name="Chen C."/>
            <person name="Cichocki N."/>
            <person name="Clum A."/>
            <person name="Culley D."/>
            <person name="Crous P.W."/>
            <person name="Fauchery L."/>
            <person name="Girlanda M."/>
            <person name="Hayes R.D."/>
            <person name="Keri Z."/>
            <person name="LaButti K."/>
            <person name="Lipzen A."/>
            <person name="Lombard V."/>
            <person name="Magnuson J."/>
            <person name="Maillard F."/>
            <person name="Murat C."/>
            <person name="Nolan M."/>
            <person name="Ohm R.A."/>
            <person name="Pangilinan J."/>
            <person name="Pereira M.F."/>
            <person name="Perotto S."/>
            <person name="Peter M."/>
            <person name="Pfister S."/>
            <person name="Riley R."/>
            <person name="Sitrit Y."/>
            <person name="Stielow J.B."/>
            <person name="Szollosi G."/>
            <person name="Zifcakova L."/>
            <person name="Stursova M."/>
            <person name="Spatafora J.W."/>
            <person name="Tedersoo L."/>
            <person name="Vaario L.M."/>
            <person name="Yamada A."/>
            <person name="Yan M."/>
            <person name="Wang P."/>
            <person name="Xu J."/>
            <person name="Bruns T."/>
            <person name="Baldrian P."/>
            <person name="Vilgalys R."/>
            <person name="Dunand C."/>
            <person name="Henrissat B."/>
            <person name="Grigoriev I.V."/>
            <person name="Hibbett D."/>
            <person name="Nagy L.G."/>
            <person name="Martin F.M."/>
        </authorList>
    </citation>
    <scope>NUCLEOTIDE SEQUENCE</scope>
    <source>
        <strain evidence="2">UP504</strain>
    </source>
</reference>
<feature type="compositionally biased region" description="Polar residues" evidence="1">
    <location>
        <begin position="172"/>
        <end position="186"/>
    </location>
</feature>
<evidence type="ECO:0000256" key="1">
    <source>
        <dbReference type="SAM" id="MobiDB-lite"/>
    </source>
</evidence>